<dbReference type="VEuPathDB" id="FungiDB:JI435_446790"/>
<feature type="region of interest" description="Disordered" evidence="1">
    <location>
        <begin position="1"/>
        <end position="25"/>
    </location>
</feature>
<proteinExistence type="predicted"/>
<keyword evidence="3" id="KW-1185">Reference proteome</keyword>
<reference evidence="3" key="1">
    <citation type="journal article" date="2021" name="BMC Genomics">
        <title>Chromosome-level genome assembly and manually-curated proteome of model necrotroph Parastagonospora nodorum Sn15 reveals a genome-wide trove of candidate effector homologs, and redundancy of virulence-related functions within an accessory chromosome.</title>
        <authorList>
            <person name="Bertazzoni S."/>
            <person name="Jones D.A.B."/>
            <person name="Phan H.T."/>
            <person name="Tan K.-C."/>
            <person name="Hane J.K."/>
        </authorList>
    </citation>
    <scope>NUCLEOTIDE SEQUENCE [LARGE SCALE GENOMIC DNA]</scope>
    <source>
        <strain evidence="3">SN15 / ATCC MYA-4574 / FGSC 10173)</strain>
    </source>
</reference>
<dbReference type="AlphaFoldDB" id="A0A7U2IC09"/>
<dbReference type="EMBL" id="CP069043">
    <property type="protein sequence ID" value="QRD07046.1"/>
    <property type="molecule type" value="Genomic_DNA"/>
</dbReference>
<sequence>MAWGKREHGKHWKHWRDLGPSRSATVSGPFGKRLCKLGPARSEAPSGDQCDNRFTTSTPSTVQKRAASTAVFTRPLFVHMIRADKLCIPHVRYCPSSRVPEDHGLRLSE</sequence>
<gene>
    <name evidence="2" type="ORF">JI435_446790</name>
</gene>
<accession>A0A7U2IC09</accession>
<evidence type="ECO:0000256" key="1">
    <source>
        <dbReference type="SAM" id="MobiDB-lite"/>
    </source>
</evidence>
<protein>
    <submittedName>
        <fullName evidence="2">Uncharacterized protein</fullName>
    </submittedName>
</protein>
<evidence type="ECO:0000313" key="3">
    <source>
        <dbReference type="Proteomes" id="UP000663193"/>
    </source>
</evidence>
<evidence type="ECO:0000313" key="2">
    <source>
        <dbReference type="EMBL" id="QRD07046.1"/>
    </source>
</evidence>
<dbReference type="Proteomes" id="UP000663193">
    <property type="component" value="Chromosome 21"/>
</dbReference>
<name>A0A7U2IC09_PHANO</name>
<organism evidence="2 3">
    <name type="scientific">Phaeosphaeria nodorum (strain SN15 / ATCC MYA-4574 / FGSC 10173)</name>
    <name type="common">Glume blotch fungus</name>
    <name type="synonym">Parastagonospora nodorum</name>
    <dbReference type="NCBI Taxonomy" id="321614"/>
    <lineage>
        <taxon>Eukaryota</taxon>
        <taxon>Fungi</taxon>
        <taxon>Dikarya</taxon>
        <taxon>Ascomycota</taxon>
        <taxon>Pezizomycotina</taxon>
        <taxon>Dothideomycetes</taxon>
        <taxon>Pleosporomycetidae</taxon>
        <taxon>Pleosporales</taxon>
        <taxon>Pleosporineae</taxon>
        <taxon>Phaeosphaeriaceae</taxon>
        <taxon>Parastagonospora</taxon>
    </lineage>
</organism>